<dbReference type="InterPro" id="IPR039212">
    <property type="entry name" value="RBFA_mitochondrial"/>
</dbReference>
<organism evidence="1">
    <name type="scientific">Rhodnius prolixus</name>
    <name type="common">Triatomid bug</name>
    <dbReference type="NCBI Taxonomy" id="13249"/>
    <lineage>
        <taxon>Eukaryota</taxon>
        <taxon>Metazoa</taxon>
        <taxon>Ecdysozoa</taxon>
        <taxon>Arthropoda</taxon>
        <taxon>Hexapoda</taxon>
        <taxon>Insecta</taxon>
        <taxon>Pterygota</taxon>
        <taxon>Neoptera</taxon>
        <taxon>Paraneoptera</taxon>
        <taxon>Hemiptera</taxon>
        <taxon>Heteroptera</taxon>
        <taxon>Panheteroptera</taxon>
        <taxon>Cimicomorpha</taxon>
        <taxon>Reduviidae</taxon>
        <taxon>Triatominae</taxon>
        <taxon>Rhodnius</taxon>
    </lineage>
</organism>
<protein>
    <submittedName>
        <fullName evidence="1">Putative ribosome-binding factor a mitochondrial</fullName>
    </submittedName>
</protein>
<sequence>MMRCLEIFKSCSTVAFLSTSCGTAFSSKNLIKQSVIMNKFFNRQKKQKKFTPGSCNGTVSVDLAGTERPTNHVLKRRIHVLNKLFMEHITDIMASSSASTDLLNLNIEVTQVAMSNDYKTLRVFWLSHEIPSIDEQKLLENAKILRHELSQLRIISSIPQILFVKDKRQLLMNEVEEILKTADMGVADCDPQAEPEDEESELPPKSTSVFGLHRAKIMEKVRRDMRKHCSRKTDCQPKDTSLVQSHAKYKHLIKKFVNKAS</sequence>
<dbReference type="GeneID" id="141459954"/>
<evidence type="ECO:0000313" key="1">
    <source>
        <dbReference type="EMBL" id="MOY45730.1"/>
    </source>
</evidence>
<name>A0A4P6DBC9_RHOPR</name>
<dbReference type="InterPro" id="IPR023799">
    <property type="entry name" value="RbfA_dom_sf"/>
</dbReference>
<dbReference type="EMBL" id="GHKJ01000700">
    <property type="protein sequence ID" value="MOY45730.1"/>
    <property type="molecule type" value="Transcribed_RNA"/>
</dbReference>
<dbReference type="VEuPathDB" id="VectorBase:RPRC005098"/>
<dbReference type="GO" id="GO:0006364">
    <property type="term" value="P:rRNA processing"/>
    <property type="evidence" value="ECO:0007669"/>
    <property type="project" value="InterPro"/>
</dbReference>
<dbReference type="PROSITE" id="PS51257">
    <property type="entry name" value="PROKAR_LIPOPROTEIN"/>
    <property type="match status" value="1"/>
</dbReference>
<dbReference type="InterPro" id="IPR000238">
    <property type="entry name" value="RbfA"/>
</dbReference>
<proteinExistence type="predicted"/>
<dbReference type="Gene3D" id="3.30.300.20">
    <property type="match status" value="1"/>
</dbReference>
<reference evidence="1" key="1">
    <citation type="submission" date="2019-04" db="EMBL/GenBank/DDBJ databases">
        <title>Analysis of the testis transcriptome of the Chagas disease vector Rhodnius prolixus.</title>
        <authorList>
            <person name="Cesar J."/>
            <person name="Ribeiro J.M."/>
            <person name="Pereira M.H."/>
            <person name="Araujo R.N."/>
            <person name="Gontijo N.F."/>
            <person name="Pessoa G."/>
            <person name="Sant'Anna M.V."/>
            <person name="Sorgine M.H."/>
            <person name="Majerowicz D."/>
            <person name="Carvalho A.B."/>
            <person name="Braz G."/>
            <person name="Mesquita R."/>
            <person name="Lagerblad P.O."/>
            <person name="Koerich L.B."/>
        </authorList>
    </citation>
    <scope>NUCLEOTIDE SEQUENCE</scope>
</reference>
<dbReference type="PANTHER" id="PTHR14725:SF0">
    <property type="entry name" value="RIBOSOME-BINDING FACTOR A, MITOCHONDRIAL-RELATED"/>
    <property type="match status" value="1"/>
</dbReference>
<dbReference type="Pfam" id="PF02033">
    <property type="entry name" value="RBFA"/>
    <property type="match status" value="1"/>
</dbReference>
<dbReference type="SUPFAM" id="SSF89919">
    <property type="entry name" value="Ribosome-binding factor A, RbfA"/>
    <property type="match status" value="1"/>
</dbReference>
<dbReference type="PANTHER" id="PTHR14725">
    <property type="entry name" value="RIBOSOME-BINDING FACTOR A, MITOCHONDRIAL-RELATED"/>
    <property type="match status" value="1"/>
</dbReference>
<dbReference type="InterPro" id="IPR015946">
    <property type="entry name" value="KH_dom-like_a/b"/>
</dbReference>
<accession>A0A4P6DBC9</accession>
<dbReference type="AlphaFoldDB" id="A0A4P6DBC9"/>
<dbReference type="RefSeq" id="XP_073995618.1">
    <property type="nucleotide sequence ID" value="XM_074139517.1"/>
</dbReference>